<dbReference type="OrthoDB" id="513694at2"/>
<evidence type="ECO:0000313" key="2">
    <source>
        <dbReference type="Proteomes" id="UP000218418"/>
    </source>
</evidence>
<sequence length="136" mass="15785">MREKLRLSLSEIANLDVTQNEREAIIELMMMVMYSDKTLKLSEDEAIKEYISNIKWESPLSLEFFFGKVTPKIRRGLQDRENMNALLEDINFRIESEMVKAQVLLVCNDLAMADSEFSCEEKELVENIAKVFQVNG</sequence>
<organism evidence="1 2">
    <name type="scientific">Calothrix parasitica NIES-267</name>
    <dbReference type="NCBI Taxonomy" id="1973488"/>
    <lineage>
        <taxon>Bacteria</taxon>
        <taxon>Bacillati</taxon>
        <taxon>Cyanobacteriota</taxon>
        <taxon>Cyanophyceae</taxon>
        <taxon>Nostocales</taxon>
        <taxon>Calotrichaceae</taxon>
        <taxon>Calothrix</taxon>
    </lineage>
</organism>
<reference evidence="1 2" key="1">
    <citation type="submission" date="2017-06" db="EMBL/GenBank/DDBJ databases">
        <title>Genome sequencing of cyanobaciteial culture collection at National Institute for Environmental Studies (NIES).</title>
        <authorList>
            <person name="Hirose Y."/>
            <person name="Shimura Y."/>
            <person name="Fujisawa T."/>
            <person name="Nakamura Y."/>
            <person name="Kawachi M."/>
        </authorList>
    </citation>
    <scope>NUCLEOTIDE SEQUENCE [LARGE SCALE GENOMIC DNA]</scope>
    <source>
        <strain evidence="1 2">NIES-267</strain>
    </source>
</reference>
<protein>
    <recommendedName>
        <fullName evidence="3">Co-chaperone DjlA N-terminal domain-containing protein</fullName>
    </recommendedName>
</protein>
<keyword evidence="2" id="KW-1185">Reference proteome</keyword>
<name>A0A1Z4LMA9_9CYAN</name>
<dbReference type="Gene3D" id="1.10.3680.10">
    <property type="entry name" value="TerB-like"/>
    <property type="match status" value="1"/>
</dbReference>
<accession>A0A1Z4LMA9</accession>
<dbReference type="InterPro" id="IPR029024">
    <property type="entry name" value="TerB-like"/>
</dbReference>
<dbReference type="EMBL" id="AP018227">
    <property type="protein sequence ID" value="BAY82367.1"/>
    <property type="molecule type" value="Genomic_DNA"/>
</dbReference>
<evidence type="ECO:0000313" key="1">
    <source>
        <dbReference type="EMBL" id="BAY82367.1"/>
    </source>
</evidence>
<proteinExistence type="predicted"/>
<dbReference type="SUPFAM" id="SSF158682">
    <property type="entry name" value="TerB-like"/>
    <property type="match status" value="1"/>
</dbReference>
<dbReference type="AlphaFoldDB" id="A0A1Z4LMA9"/>
<gene>
    <name evidence="1" type="ORF">NIES267_18460</name>
</gene>
<dbReference type="Proteomes" id="UP000218418">
    <property type="component" value="Chromosome"/>
</dbReference>
<evidence type="ECO:0008006" key="3">
    <source>
        <dbReference type="Google" id="ProtNLM"/>
    </source>
</evidence>